<dbReference type="InterPro" id="IPR000734">
    <property type="entry name" value="TAG_lipase"/>
</dbReference>
<dbReference type="PANTHER" id="PTHR11610">
    <property type="entry name" value="LIPASE"/>
    <property type="match status" value="1"/>
</dbReference>
<dbReference type="InterPro" id="IPR029058">
    <property type="entry name" value="AB_hydrolase_fold"/>
</dbReference>
<sequence>MCEKRGRRGKGKLSTLIHTRMYYMNHNRLTMIIPEQSKRFSFIILGFILDSLVSKLDQNVCFGDLGCFSTAPPFRSVERPVDLLPKSPIEQQIKFYLHTRESPSTASEEEIQVGSGVGSTHYSGSRKTKFLVHGFTHHGHRQWLLNLATALLNKEDLNVIIVDWGHGAGIPYAQATANTRVVGALIAQLIKELTLVGPSLADFHIIGHSLGAHIAGYAGERLHTLGQITGLDPADPYFQGTDVRVRLDPSDADFVDVIHTDGSSILQLGFGTMQQMGHVDFYPNGGAHQPGCDADFMGTLSHTVWAAVTQLDTLAAEGAVACSHERSYILYTDSVSNNCPYTAYPCTSGSEYAAGHCLSCTGTGCSEMGYNSKNFSAQGSFYLDTASISPFCEFHYQVNITGRNNMDGVITLVLQGTNGRSANIPLMADNEVHTKGHIISKFIKVPNDIGTLTNIALEYDKTSSVLTGWAYPDDWQLMGVSIFSAEEQRMYTFCAYGKTLTSHKPIAMGLTGTC</sequence>
<dbReference type="InterPro" id="IPR033906">
    <property type="entry name" value="Lipase_N"/>
</dbReference>
<gene>
    <name evidence="7" type="ORF">CGI_10016455</name>
</gene>
<dbReference type="InterPro" id="IPR036392">
    <property type="entry name" value="PLAT/LH2_dom_sf"/>
</dbReference>
<evidence type="ECO:0000256" key="4">
    <source>
        <dbReference type="ARBA" id="ARBA00023157"/>
    </source>
</evidence>
<evidence type="ECO:0000256" key="3">
    <source>
        <dbReference type="ARBA" id="ARBA00022525"/>
    </source>
</evidence>
<dbReference type="InterPro" id="IPR013818">
    <property type="entry name" value="Lipase"/>
</dbReference>
<evidence type="ECO:0000313" key="7">
    <source>
        <dbReference type="EMBL" id="EKC33136.1"/>
    </source>
</evidence>
<accession>K1RGD2</accession>
<dbReference type="InterPro" id="IPR002331">
    <property type="entry name" value="Lipase_panc"/>
</dbReference>
<dbReference type="PRINTS" id="PR00823">
    <property type="entry name" value="PANCLIPASE"/>
</dbReference>
<dbReference type="InterPro" id="IPR001024">
    <property type="entry name" value="PLAT/LH2_dom"/>
</dbReference>
<comment type="similarity">
    <text evidence="2 6">Belongs to the AB hydrolase superfamily. Lipase family.</text>
</comment>
<proteinExistence type="inferred from homology"/>
<comment type="caution">
    <text evidence="5">Lacks conserved residue(s) required for the propagation of feature annotation.</text>
</comment>
<dbReference type="Pfam" id="PF00151">
    <property type="entry name" value="Lipase"/>
    <property type="match status" value="1"/>
</dbReference>
<dbReference type="SUPFAM" id="SSF53474">
    <property type="entry name" value="alpha/beta-Hydrolases"/>
    <property type="match status" value="1"/>
</dbReference>
<dbReference type="CDD" id="cd00707">
    <property type="entry name" value="Pancreat_lipase_like"/>
    <property type="match status" value="1"/>
</dbReference>
<dbReference type="PIRSF" id="PIRSF000865">
    <property type="entry name" value="Lipoprotein_lipase_LIPH"/>
    <property type="match status" value="1"/>
</dbReference>
<keyword evidence="4" id="KW-1015">Disulfide bond</keyword>
<comment type="subcellular location">
    <subcellularLocation>
        <location evidence="1">Secreted</location>
    </subcellularLocation>
</comment>
<protein>
    <submittedName>
        <fullName evidence="7">Pancreatic lipase-related protein 1</fullName>
    </submittedName>
</protein>
<evidence type="ECO:0000256" key="6">
    <source>
        <dbReference type="RuleBase" id="RU004262"/>
    </source>
</evidence>
<dbReference type="AlphaFoldDB" id="K1RGD2"/>
<evidence type="ECO:0000256" key="1">
    <source>
        <dbReference type="ARBA" id="ARBA00004613"/>
    </source>
</evidence>
<dbReference type="InterPro" id="IPR016272">
    <property type="entry name" value="Lipase_LIPH"/>
</dbReference>
<organism evidence="7">
    <name type="scientific">Magallana gigas</name>
    <name type="common">Pacific oyster</name>
    <name type="synonym">Crassostrea gigas</name>
    <dbReference type="NCBI Taxonomy" id="29159"/>
    <lineage>
        <taxon>Eukaryota</taxon>
        <taxon>Metazoa</taxon>
        <taxon>Spiralia</taxon>
        <taxon>Lophotrochozoa</taxon>
        <taxon>Mollusca</taxon>
        <taxon>Bivalvia</taxon>
        <taxon>Autobranchia</taxon>
        <taxon>Pteriomorphia</taxon>
        <taxon>Ostreida</taxon>
        <taxon>Ostreoidea</taxon>
        <taxon>Ostreidae</taxon>
        <taxon>Magallana</taxon>
    </lineage>
</organism>
<dbReference type="HOGENOM" id="CLU_027171_0_3_1"/>
<evidence type="ECO:0000256" key="5">
    <source>
        <dbReference type="PROSITE-ProRule" id="PRU00152"/>
    </source>
</evidence>
<dbReference type="InParanoid" id="K1RGD2"/>
<dbReference type="ESTHER" id="cragi-k1rgd2">
    <property type="family name" value="Pancreatic_lipase"/>
</dbReference>
<dbReference type="FunFam" id="3.40.50.1820:FF:000033">
    <property type="entry name" value="Pancreatic triacylglycerol lipase"/>
    <property type="match status" value="1"/>
</dbReference>
<dbReference type="FunCoup" id="K1RGD2">
    <property type="interactions" value="20"/>
</dbReference>
<dbReference type="PRINTS" id="PR00821">
    <property type="entry name" value="TAGLIPASE"/>
</dbReference>
<dbReference type="GO" id="GO:0016042">
    <property type="term" value="P:lipid catabolic process"/>
    <property type="evidence" value="ECO:0007669"/>
    <property type="project" value="TreeGrafter"/>
</dbReference>
<dbReference type="Gene3D" id="2.60.60.20">
    <property type="entry name" value="PLAT/LH2 domain"/>
    <property type="match status" value="1"/>
</dbReference>
<reference evidence="7" key="1">
    <citation type="journal article" date="2012" name="Nature">
        <title>The oyster genome reveals stress adaptation and complexity of shell formation.</title>
        <authorList>
            <person name="Zhang G."/>
            <person name="Fang X."/>
            <person name="Guo X."/>
            <person name="Li L."/>
            <person name="Luo R."/>
            <person name="Xu F."/>
            <person name="Yang P."/>
            <person name="Zhang L."/>
            <person name="Wang X."/>
            <person name="Qi H."/>
            <person name="Xiong Z."/>
            <person name="Que H."/>
            <person name="Xie Y."/>
            <person name="Holland P.W."/>
            <person name="Paps J."/>
            <person name="Zhu Y."/>
            <person name="Wu F."/>
            <person name="Chen Y."/>
            <person name="Wang J."/>
            <person name="Peng C."/>
            <person name="Meng J."/>
            <person name="Yang L."/>
            <person name="Liu J."/>
            <person name="Wen B."/>
            <person name="Zhang N."/>
            <person name="Huang Z."/>
            <person name="Zhu Q."/>
            <person name="Feng Y."/>
            <person name="Mount A."/>
            <person name="Hedgecock D."/>
            <person name="Xu Z."/>
            <person name="Liu Y."/>
            <person name="Domazet-Loso T."/>
            <person name="Du Y."/>
            <person name="Sun X."/>
            <person name="Zhang S."/>
            <person name="Liu B."/>
            <person name="Cheng P."/>
            <person name="Jiang X."/>
            <person name="Li J."/>
            <person name="Fan D."/>
            <person name="Wang W."/>
            <person name="Fu W."/>
            <person name="Wang T."/>
            <person name="Wang B."/>
            <person name="Zhang J."/>
            <person name="Peng Z."/>
            <person name="Li Y."/>
            <person name="Li N."/>
            <person name="Wang J."/>
            <person name="Chen M."/>
            <person name="He Y."/>
            <person name="Tan F."/>
            <person name="Song X."/>
            <person name="Zheng Q."/>
            <person name="Huang R."/>
            <person name="Yang H."/>
            <person name="Du X."/>
            <person name="Chen L."/>
            <person name="Yang M."/>
            <person name="Gaffney P.M."/>
            <person name="Wang S."/>
            <person name="Luo L."/>
            <person name="She Z."/>
            <person name="Ming Y."/>
            <person name="Huang W."/>
            <person name="Zhang S."/>
            <person name="Huang B."/>
            <person name="Zhang Y."/>
            <person name="Qu T."/>
            <person name="Ni P."/>
            <person name="Miao G."/>
            <person name="Wang J."/>
            <person name="Wang Q."/>
            <person name="Steinberg C.E."/>
            <person name="Wang H."/>
            <person name="Li N."/>
            <person name="Qian L."/>
            <person name="Zhang G."/>
            <person name="Li Y."/>
            <person name="Yang H."/>
            <person name="Liu X."/>
            <person name="Wang J."/>
            <person name="Yin Y."/>
            <person name="Wang J."/>
        </authorList>
    </citation>
    <scope>NUCLEOTIDE SEQUENCE [LARGE SCALE GENOMIC DNA]</scope>
    <source>
        <strain evidence="7">05x7-T-G4-1.051#20</strain>
    </source>
</reference>
<evidence type="ECO:0000256" key="2">
    <source>
        <dbReference type="ARBA" id="ARBA00010701"/>
    </source>
</evidence>
<dbReference type="PANTHER" id="PTHR11610:SF181">
    <property type="entry name" value="INACTIVE PANCREATIC LIPASE-RELATED PROTEIN 1-LIKE"/>
    <property type="match status" value="1"/>
</dbReference>
<dbReference type="EMBL" id="JH818015">
    <property type="protein sequence ID" value="EKC33136.1"/>
    <property type="molecule type" value="Genomic_DNA"/>
</dbReference>
<dbReference type="SUPFAM" id="SSF49723">
    <property type="entry name" value="Lipase/lipooxygenase domain (PLAT/LH2 domain)"/>
    <property type="match status" value="1"/>
</dbReference>
<dbReference type="GO" id="GO:0004806">
    <property type="term" value="F:triacylglycerol lipase activity"/>
    <property type="evidence" value="ECO:0007669"/>
    <property type="project" value="InterPro"/>
</dbReference>
<dbReference type="GO" id="GO:0005615">
    <property type="term" value="C:extracellular space"/>
    <property type="evidence" value="ECO:0007669"/>
    <property type="project" value="TreeGrafter"/>
</dbReference>
<dbReference type="PROSITE" id="PS50095">
    <property type="entry name" value="PLAT"/>
    <property type="match status" value="1"/>
</dbReference>
<dbReference type="Pfam" id="PF01477">
    <property type="entry name" value="PLAT"/>
    <property type="match status" value="1"/>
</dbReference>
<keyword evidence="3" id="KW-0964">Secreted</keyword>
<name>K1RGD2_MAGGI</name>
<dbReference type="Gene3D" id="3.40.50.1820">
    <property type="entry name" value="alpha/beta hydrolase"/>
    <property type="match status" value="1"/>
</dbReference>